<accession>A0A7R6PER1</accession>
<organism evidence="4 5">
    <name type="scientific">Thermotomaculum hydrothermale</name>
    <dbReference type="NCBI Taxonomy" id="981385"/>
    <lineage>
        <taxon>Bacteria</taxon>
        <taxon>Pseudomonadati</taxon>
        <taxon>Acidobacteriota</taxon>
        <taxon>Holophagae</taxon>
        <taxon>Thermotomaculales</taxon>
        <taxon>Thermotomaculaceae</taxon>
        <taxon>Thermotomaculum</taxon>
    </lineage>
</organism>
<dbReference type="Gene3D" id="3.40.50.150">
    <property type="entry name" value="Vaccinia Virus protein VP39"/>
    <property type="match status" value="1"/>
</dbReference>
<sequence>MRITGGTKKGMQLKTPKGKDIRPTSSLIREAVFNIVGSDIKGVCFFDLCCGTGIMGIEAISRGAKKAVFVDNARESIDIVRQNLKKTGFDFNTLVVEENVLVFLKNFTKYLKDIDRAIIYIDPPYKNEKLYSAIMKYLNKYLPEKNLLIIIEHRINIDVGLENCELWKVKKYGNKRVSMFTKNNFF</sequence>
<dbReference type="PIRSF" id="PIRSF004553">
    <property type="entry name" value="CHP00095"/>
    <property type="match status" value="1"/>
</dbReference>
<evidence type="ECO:0000256" key="2">
    <source>
        <dbReference type="ARBA" id="ARBA00022679"/>
    </source>
</evidence>
<dbReference type="AlphaFoldDB" id="A0A7R6PER1"/>
<dbReference type="GO" id="GO:0031167">
    <property type="term" value="P:rRNA methylation"/>
    <property type="evidence" value="ECO:0007669"/>
    <property type="project" value="InterPro"/>
</dbReference>
<proteinExistence type="predicted"/>
<name>A0A7R6PER1_9BACT</name>
<reference evidence="4 5" key="1">
    <citation type="journal article" date="2012" name="Extremophiles">
        <title>Thermotomaculum hydrothermale gen. nov., sp. nov., a novel heterotrophic thermophile within the phylum Acidobacteria from a deep-sea hydrothermal vent chimney in the Southern Okinawa Trough.</title>
        <authorList>
            <person name="Izumi H."/>
            <person name="Nunoura T."/>
            <person name="Miyazaki M."/>
            <person name="Mino S."/>
            <person name="Toki T."/>
            <person name="Takai K."/>
            <person name="Sako Y."/>
            <person name="Sawabe T."/>
            <person name="Nakagawa S."/>
        </authorList>
    </citation>
    <scope>NUCLEOTIDE SEQUENCE [LARGE SCALE GENOMIC DNA]</scope>
    <source>
        <strain evidence="4 5">AC55</strain>
    </source>
</reference>
<keyword evidence="1" id="KW-0489">Methyltransferase</keyword>
<dbReference type="InterPro" id="IPR029063">
    <property type="entry name" value="SAM-dependent_MTases_sf"/>
</dbReference>
<dbReference type="SUPFAM" id="SSF53335">
    <property type="entry name" value="S-adenosyl-L-methionine-dependent methyltransferases"/>
    <property type="match status" value="1"/>
</dbReference>
<dbReference type="CDD" id="cd02440">
    <property type="entry name" value="AdoMet_MTases"/>
    <property type="match status" value="1"/>
</dbReference>
<dbReference type="EMBL" id="AP017470">
    <property type="protein sequence ID" value="BBB32343.1"/>
    <property type="molecule type" value="Genomic_DNA"/>
</dbReference>
<keyword evidence="2" id="KW-0808">Transferase</keyword>
<dbReference type="KEGG" id="thyd:TTHT_0777"/>
<keyword evidence="5" id="KW-1185">Reference proteome</keyword>
<evidence type="ECO:0000256" key="1">
    <source>
        <dbReference type="ARBA" id="ARBA00022603"/>
    </source>
</evidence>
<dbReference type="Pfam" id="PF03602">
    <property type="entry name" value="Cons_hypoth95"/>
    <property type="match status" value="1"/>
</dbReference>
<dbReference type="PANTHER" id="PTHR43542:SF1">
    <property type="entry name" value="METHYLTRANSFERASE"/>
    <property type="match status" value="1"/>
</dbReference>
<dbReference type="InterPro" id="IPR004398">
    <property type="entry name" value="RNA_MeTrfase_RsmD"/>
</dbReference>
<protein>
    <recommendedName>
        <fullName evidence="6">Methyltransferase</fullName>
    </recommendedName>
</protein>
<dbReference type="GO" id="GO:0008168">
    <property type="term" value="F:methyltransferase activity"/>
    <property type="evidence" value="ECO:0007669"/>
    <property type="project" value="UniProtKB-KW"/>
</dbReference>
<evidence type="ECO:0000256" key="3">
    <source>
        <dbReference type="SAM" id="MobiDB-lite"/>
    </source>
</evidence>
<evidence type="ECO:0000313" key="5">
    <source>
        <dbReference type="Proteomes" id="UP000595564"/>
    </source>
</evidence>
<evidence type="ECO:0008006" key="6">
    <source>
        <dbReference type="Google" id="ProtNLM"/>
    </source>
</evidence>
<gene>
    <name evidence="4" type="ORF">TTHT_0777</name>
</gene>
<dbReference type="PANTHER" id="PTHR43542">
    <property type="entry name" value="METHYLTRANSFERASE"/>
    <property type="match status" value="1"/>
</dbReference>
<dbReference type="Proteomes" id="UP000595564">
    <property type="component" value="Chromosome"/>
</dbReference>
<dbReference type="RefSeq" id="WP_201328690.1">
    <property type="nucleotide sequence ID" value="NZ_AP017470.1"/>
</dbReference>
<evidence type="ECO:0000313" key="4">
    <source>
        <dbReference type="EMBL" id="BBB32343.1"/>
    </source>
</evidence>
<dbReference type="NCBIfam" id="TIGR00095">
    <property type="entry name" value="16S rRNA (guanine(966)-N(2))-methyltransferase RsmD"/>
    <property type="match status" value="1"/>
</dbReference>
<feature type="region of interest" description="Disordered" evidence="3">
    <location>
        <begin position="1"/>
        <end position="21"/>
    </location>
</feature>